<keyword evidence="7" id="KW-1185">Reference proteome</keyword>
<evidence type="ECO:0000313" key="6">
    <source>
        <dbReference type="EMBL" id="MRH42917.1"/>
    </source>
</evidence>
<protein>
    <recommendedName>
        <fullName evidence="8">CvpA family protein</fullName>
    </recommendedName>
</protein>
<evidence type="ECO:0000256" key="2">
    <source>
        <dbReference type="ARBA" id="ARBA00022692"/>
    </source>
</evidence>
<keyword evidence="2 5" id="KW-0812">Transmembrane</keyword>
<evidence type="ECO:0000256" key="5">
    <source>
        <dbReference type="SAM" id="Phobius"/>
    </source>
</evidence>
<dbReference type="RefSeq" id="WP_153736562.1">
    <property type="nucleotide sequence ID" value="NZ_WJNG01000007.1"/>
</dbReference>
<gene>
    <name evidence="6" type="ORF">GH741_09480</name>
</gene>
<evidence type="ECO:0000256" key="1">
    <source>
        <dbReference type="ARBA" id="ARBA00004141"/>
    </source>
</evidence>
<name>A0A6A8DIZ1_9BACI</name>
<dbReference type="Proteomes" id="UP000799092">
    <property type="component" value="Unassembled WGS sequence"/>
</dbReference>
<accession>A0A6A8DIZ1</accession>
<comment type="caution">
    <text evidence="6">The sequence shown here is derived from an EMBL/GenBank/DDBJ whole genome shotgun (WGS) entry which is preliminary data.</text>
</comment>
<evidence type="ECO:0000256" key="3">
    <source>
        <dbReference type="ARBA" id="ARBA00022989"/>
    </source>
</evidence>
<evidence type="ECO:0000313" key="7">
    <source>
        <dbReference type="Proteomes" id="UP000799092"/>
    </source>
</evidence>
<evidence type="ECO:0000256" key="4">
    <source>
        <dbReference type="ARBA" id="ARBA00023136"/>
    </source>
</evidence>
<dbReference type="GO" id="GO:0016020">
    <property type="term" value="C:membrane"/>
    <property type="evidence" value="ECO:0007669"/>
    <property type="project" value="UniProtKB-SubCell"/>
</dbReference>
<dbReference type="PANTHER" id="PTHR37306">
    <property type="entry name" value="COLICIN V PRODUCTION PROTEIN"/>
    <property type="match status" value="1"/>
</dbReference>
<keyword evidence="4 5" id="KW-0472">Membrane</keyword>
<dbReference type="AlphaFoldDB" id="A0A6A8DIZ1"/>
<dbReference type="OrthoDB" id="1809613at2"/>
<comment type="subcellular location">
    <subcellularLocation>
        <location evidence="1">Membrane</location>
        <topology evidence="1">Multi-pass membrane protein</topology>
    </subcellularLocation>
</comment>
<feature type="transmembrane region" description="Helical" evidence="5">
    <location>
        <begin position="77"/>
        <end position="95"/>
    </location>
</feature>
<keyword evidence="3 5" id="KW-1133">Transmembrane helix</keyword>
<evidence type="ECO:0008006" key="8">
    <source>
        <dbReference type="Google" id="ProtNLM"/>
    </source>
</evidence>
<dbReference type="Pfam" id="PF02674">
    <property type="entry name" value="Colicin_V"/>
    <property type="match status" value="1"/>
</dbReference>
<dbReference type="EMBL" id="WJNG01000007">
    <property type="protein sequence ID" value="MRH42917.1"/>
    <property type="molecule type" value="Genomic_DNA"/>
</dbReference>
<dbReference type="InterPro" id="IPR003825">
    <property type="entry name" value="Colicin-V_CvpA"/>
</dbReference>
<dbReference type="GO" id="GO:0009403">
    <property type="term" value="P:toxin biosynthetic process"/>
    <property type="evidence" value="ECO:0007669"/>
    <property type="project" value="InterPro"/>
</dbReference>
<organism evidence="6 7">
    <name type="scientific">Aquibacillus halophilus</name>
    <dbReference type="NCBI Taxonomy" id="930132"/>
    <lineage>
        <taxon>Bacteria</taxon>
        <taxon>Bacillati</taxon>
        <taxon>Bacillota</taxon>
        <taxon>Bacilli</taxon>
        <taxon>Bacillales</taxon>
        <taxon>Bacillaceae</taxon>
        <taxon>Aquibacillus</taxon>
    </lineage>
</organism>
<proteinExistence type="predicted"/>
<feature type="transmembrane region" description="Helical" evidence="5">
    <location>
        <begin position="21"/>
        <end position="43"/>
    </location>
</feature>
<reference evidence="6" key="1">
    <citation type="submission" date="2019-11" db="EMBL/GenBank/DDBJ databases">
        <authorList>
            <person name="Li J."/>
        </authorList>
    </citation>
    <scope>NUCLEOTIDE SEQUENCE</scope>
    <source>
        <strain evidence="6">B6B</strain>
    </source>
</reference>
<sequence>MIDIILLGILILGIFIGLKRGFILQLFHLIGFFIAFIVSVLYYDKLSSKLDLWIPYPDLPEDATWAVFLDTLPLESAFYNGIAFVAIFFATKIVLQILTSMLDFVADLPILNSINVILGAILGFVETYFILFVFIYILALAPVEFIQNRLESSSIVTYMVDSTPYISNQIKILWFEHVVTLLER</sequence>
<dbReference type="PANTHER" id="PTHR37306:SF1">
    <property type="entry name" value="COLICIN V PRODUCTION PROTEIN"/>
    <property type="match status" value="1"/>
</dbReference>
<feature type="transmembrane region" description="Helical" evidence="5">
    <location>
        <begin position="116"/>
        <end position="139"/>
    </location>
</feature>